<dbReference type="GO" id="GO:0015074">
    <property type="term" value="P:DNA integration"/>
    <property type="evidence" value="ECO:0007669"/>
    <property type="project" value="UniProtKB-KW"/>
</dbReference>
<sequence>MYLNDTKIRSLKPSEKPFKVSDLHGLYLLVNPGGSRLWYLKYRINGKESRLGLGAYPDVSLAYASCWRRKGKQRLPARYHHHWLFRRR</sequence>
<evidence type="ECO:0000256" key="1">
    <source>
        <dbReference type="ARBA" id="ARBA00008857"/>
    </source>
</evidence>
<evidence type="ECO:0000259" key="3">
    <source>
        <dbReference type="Pfam" id="PF13356"/>
    </source>
</evidence>
<keyword evidence="2" id="KW-0229">DNA integration</keyword>
<dbReference type="InterPro" id="IPR050808">
    <property type="entry name" value="Phage_Integrase"/>
</dbReference>
<protein>
    <submittedName>
        <fullName evidence="4">Uncharacterized protein DUF4102</fullName>
    </submittedName>
</protein>
<comment type="similarity">
    <text evidence="1">Belongs to the 'phage' integrase family.</text>
</comment>
<dbReference type="InterPro" id="IPR038488">
    <property type="entry name" value="Integrase_DNA-bd_sf"/>
</dbReference>
<keyword evidence="5" id="KW-1185">Reference proteome</keyword>
<organism evidence="4 5">
    <name type="scientific">Brenneria salicis ATCC 15712 = DSM 30166</name>
    <dbReference type="NCBI Taxonomy" id="714314"/>
    <lineage>
        <taxon>Bacteria</taxon>
        <taxon>Pseudomonadati</taxon>
        <taxon>Pseudomonadota</taxon>
        <taxon>Gammaproteobacteria</taxon>
        <taxon>Enterobacterales</taxon>
        <taxon>Pectobacteriaceae</taxon>
        <taxon>Brenneria</taxon>
    </lineage>
</organism>
<dbReference type="Gene3D" id="3.30.160.390">
    <property type="entry name" value="Integrase, DNA-binding domain"/>
    <property type="match status" value="1"/>
</dbReference>
<evidence type="ECO:0000313" key="4">
    <source>
        <dbReference type="EMBL" id="RBP57047.1"/>
    </source>
</evidence>
<feature type="domain" description="Integrase DNA-binding" evidence="3">
    <location>
        <begin position="3"/>
        <end position="72"/>
    </location>
</feature>
<dbReference type="EMBL" id="QNRY01000080">
    <property type="protein sequence ID" value="RBP57047.1"/>
    <property type="molecule type" value="Genomic_DNA"/>
</dbReference>
<dbReference type="AlphaFoldDB" id="A0A366HVP8"/>
<dbReference type="Pfam" id="PF13356">
    <property type="entry name" value="Arm-DNA-bind_3"/>
    <property type="match status" value="1"/>
</dbReference>
<evidence type="ECO:0000256" key="2">
    <source>
        <dbReference type="ARBA" id="ARBA00022908"/>
    </source>
</evidence>
<name>A0A366HVP8_9GAMM</name>
<dbReference type="Proteomes" id="UP000253046">
    <property type="component" value="Unassembled WGS sequence"/>
</dbReference>
<dbReference type="PANTHER" id="PTHR30629">
    <property type="entry name" value="PROPHAGE INTEGRASE"/>
    <property type="match status" value="1"/>
</dbReference>
<evidence type="ECO:0000313" key="5">
    <source>
        <dbReference type="Proteomes" id="UP000253046"/>
    </source>
</evidence>
<reference evidence="4 5" key="1">
    <citation type="submission" date="2018-06" db="EMBL/GenBank/DDBJ databases">
        <title>Genomic Encyclopedia of Type Strains, Phase IV (KMG-IV): sequencing the most valuable type-strain genomes for metagenomic binning, comparative biology and taxonomic classification.</title>
        <authorList>
            <person name="Goeker M."/>
        </authorList>
    </citation>
    <scope>NUCLEOTIDE SEQUENCE [LARGE SCALE GENOMIC DNA]</scope>
    <source>
        <strain evidence="4 5">DSM 30166</strain>
    </source>
</reference>
<gene>
    <name evidence="4" type="ORF">DES54_1803</name>
</gene>
<proteinExistence type="inferred from homology"/>
<dbReference type="InterPro" id="IPR025166">
    <property type="entry name" value="Integrase_DNA_bind_dom"/>
</dbReference>
<dbReference type="PANTHER" id="PTHR30629:SF9">
    <property type="entry name" value="PROTEIN INTB-RELATED"/>
    <property type="match status" value="1"/>
</dbReference>
<comment type="caution">
    <text evidence="4">The sequence shown here is derived from an EMBL/GenBank/DDBJ whole genome shotgun (WGS) entry which is preliminary data.</text>
</comment>
<accession>A0A366HVP8</accession>